<feature type="compositionally biased region" description="Polar residues" evidence="8">
    <location>
        <begin position="293"/>
        <end position="308"/>
    </location>
</feature>
<dbReference type="InterPro" id="IPR023213">
    <property type="entry name" value="CAT-like_dom_sf"/>
</dbReference>
<dbReference type="FunFam" id="2.40.50.100:FF:000010">
    <property type="entry name" value="Acetyltransferase component of pyruvate dehydrogenase complex"/>
    <property type="match status" value="1"/>
</dbReference>
<comment type="similarity">
    <text evidence="2 7">Belongs to the 2-oxoacid dehydrogenase family.</text>
</comment>
<evidence type="ECO:0000256" key="1">
    <source>
        <dbReference type="ARBA" id="ARBA00006420"/>
    </source>
</evidence>
<dbReference type="Pfam" id="PF02817">
    <property type="entry name" value="E3_binding"/>
    <property type="match status" value="1"/>
</dbReference>
<dbReference type="InterPro" id="IPR011053">
    <property type="entry name" value="Single_hybrid_motif"/>
</dbReference>
<dbReference type="GO" id="GO:0005506">
    <property type="term" value="F:iron ion binding"/>
    <property type="evidence" value="ECO:0007669"/>
    <property type="project" value="InterPro"/>
</dbReference>
<dbReference type="InterPro" id="IPR002871">
    <property type="entry name" value="NIF_FeS_clus_asmbl_NifU_N"/>
</dbReference>
<dbReference type="CDD" id="cd06664">
    <property type="entry name" value="IscU_like"/>
    <property type="match status" value="1"/>
</dbReference>
<dbReference type="GO" id="GO:0045254">
    <property type="term" value="C:pyruvate dehydrogenase complex"/>
    <property type="evidence" value="ECO:0007669"/>
    <property type="project" value="InterPro"/>
</dbReference>
<dbReference type="InterPro" id="IPR004167">
    <property type="entry name" value="PSBD"/>
</dbReference>
<feature type="non-terminal residue" evidence="11">
    <location>
        <position position="605"/>
    </location>
</feature>
<dbReference type="SUPFAM" id="SSF82649">
    <property type="entry name" value="SufE/NifU"/>
    <property type="match status" value="1"/>
</dbReference>
<dbReference type="SUPFAM" id="SSF52777">
    <property type="entry name" value="CoA-dependent acyltransferases"/>
    <property type="match status" value="1"/>
</dbReference>
<dbReference type="Gene3D" id="4.10.320.10">
    <property type="entry name" value="E3-binding domain"/>
    <property type="match status" value="1"/>
</dbReference>
<dbReference type="GO" id="GO:0004742">
    <property type="term" value="F:dihydrolipoyllysine-residue acetyltransferase activity"/>
    <property type="evidence" value="ECO:0007669"/>
    <property type="project" value="TreeGrafter"/>
</dbReference>
<dbReference type="PROSITE" id="PS51826">
    <property type="entry name" value="PSBD"/>
    <property type="match status" value="1"/>
</dbReference>
<dbReference type="Gene3D" id="3.90.1010.10">
    <property type="match status" value="1"/>
</dbReference>
<keyword evidence="6" id="KW-0408">Iron</keyword>
<evidence type="ECO:0000256" key="8">
    <source>
        <dbReference type="SAM" id="MobiDB-lite"/>
    </source>
</evidence>
<dbReference type="PANTHER" id="PTHR23151:SF90">
    <property type="entry name" value="DIHYDROLIPOYLLYSINE-RESIDUE ACETYLTRANSFERASE COMPONENT OF PYRUVATE DEHYDROGENASE COMPLEX, MITOCHONDRIAL-RELATED"/>
    <property type="match status" value="1"/>
</dbReference>
<keyword evidence="7" id="KW-0808">Transferase</keyword>
<dbReference type="PANTHER" id="PTHR23151">
    <property type="entry name" value="DIHYDROLIPOAMIDE ACETYL/SUCCINYL-TRANSFERASE-RELATED"/>
    <property type="match status" value="1"/>
</dbReference>
<feature type="compositionally biased region" description="Basic and acidic residues" evidence="8">
    <location>
        <begin position="193"/>
        <end position="234"/>
    </location>
</feature>
<dbReference type="InterPro" id="IPR045257">
    <property type="entry name" value="E2/Pdx1"/>
</dbReference>
<organism evidence="11 13">
    <name type="scientific">Didymodactylos carnosus</name>
    <dbReference type="NCBI Taxonomy" id="1234261"/>
    <lineage>
        <taxon>Eukaryota</taxon>
        <taxon>Metazoa</taxon>
        <taxon>Spiralia</taxon>
        <taxon>Gnathifera</taxon>
        <taxon>Rotifera</taxon>
        <taxon>Eurotatoria</taxon>
        <taxon>Bdelloidea</taxon>
        <taxon>Philodinida</taxon>
        <taxon>Philodinidae</taxon>
        <taxon>Didymodactylos</taxon>
    </lineage>
</organism>
<evidence type="ECO:0000256" key="6">
    <source>
        <dbReference type="ARBA" id="ARBA00023004"/>
    </source>
</evidence>
<evidence type="ECO:0000313" key="11">
    <source>
        <dbReference type="EMBL" id="CAF1095344.1"/>
    </source>
</evidence>
<evidence type="ECO:0000259" key="10">
    <source>
        <dbReference type="PROSITE" id="PS51826"/>
    </source>
</evidence>
<dbReference type="GO" id="GO:0005739">
    <property type="term" value="C:mitochondrion"/>
    <property type="evidence" value="ECO:0007669"/>
    <property type="project" value="UniProtKB-ARBA"/>
</dbReference>
<proteinExistence type="inferred from homology"/>
<sequence length="605" mass="66544">MHSAAGRALFQHLTFKSNIQQISSRYLSSSQSTRLCKICSSSNFNRSPSFLNTAQQQQRNLLTTKCLRRHHLFSTPQQIRYASTASLPSHQKLTLPALSPTMETGTLRSWSKQEGDKIVEGDIIAEIETDKTTLGFEVGEEGYLAKIVLPAGSKDVPVGSVCAIVVEKQEDIAAFKDYKDEGGKSTTSSTKSDGSEKKETKAPEKKKETSKGQVQQEKEHSPSENKTTKAKETEENQQQAQGEDGKDHVFISPLAKKLANEKGIDIKSVQGSGPNGRIIAEDVEKFIKDGGAKQQQVKPATAKEQQSVTKTKKEKTTTTGGYDEIDISEIQAATKRVAQSKATIPHYYLTIEIEMNQIIKLRQTLNDMLQSKDKKAKGITITDFVIKAAALACKKVPETNSVWMDKMIRQYETVDINVAIATDAGLMTPIIYNVDQKGLSQISNDVAELSEKANQGKLSADELETMAWKTLTSRGLYSKLRPLLADALRDYRALYKIQTADYHEKVIEHYENPRNVGSFDKSDDNIGTGLVGAPACGDVMKLQIKVDENGKIVDAKFKTFGCGSAIASSSLATEWIKGKSVNEANTIKNSDIAKELCLPPVKLHC</sequence>
<dbReference type="InterPro" id="IPR001078">
    <property type="entry name" value="2-oxoacid_DH_actylTfrase"/>
</dbReference>
<dbReference type="PROSITE" id="PS00189">
    <property type="entry name" value="LIPOYL"/>
    <property type="match status" value="1"/>
</dbReference>
<feature type="domain" description="Lipoyl-binding" evidence="9">
    <location>
        <begin position="90"/>
        <end position="166"/>
    </location>
</feature>
<dbReference type="GO" id="GO:0006086">
    <property type="term" value="P:pyruvate decarboxylation to acetyl-CoA"/>
    <property type="evidence" value="ECO:0007669"/>
    <property type="project" value="InterPro"/>
</dbReference>
<evidence type="ECO:0000313" key="12">
    <source>
        <dbReference type="EMBL" id="CAF3856779.1"/>
    </source>
</evidence>
<comment type="similarity">
    <text evidence="1">Belongs to the NifU family.</text>
</comment>
<dbReference type="GO" id="GO:0044572">
    <property type="term" value="P:[4Fe-4S] cluster assembly"/>
    <property type="evidence" value="ECO:0007669"/>
    <property type="project" value="UniProtKB-ARBA"/>
</dbReference>
<dbReference type="Pfam" id="PF01592">
    <property type="entry name" value="NifU_N"/>
    <property type="match status" value="1"/>
</dbReference>
<keyword evidence="3" id="KW-0479">Metal-binding</keyword>
<dbReference type="InterPro" id="IPR036625">
    <property type="entry name" value="E3-bd_dom_sf"/>
</dbReference>
<dbReference type="Gene3D" id="2.40.50.100">
    <property type="match status" value="1"/>
</dbReference>
<protein>
    <recommendedName>
        <fullName evidence="7">Dihydrolipoamide acetyltransferase component of pyruvate dehydrogenase complex</fullName>
        <ecNumber evidence="7">2.3.1.-</ecNumber>
    </recommendedName>
</protein>
<gene>
    <name evidence="11" type="ORF">OVA965_LOCUS19023</name>
    <name evidence="12" type="ORF">TMI583_LOCUS19035</name>
</gene>
<dbReference type="InterPro" id="IPR003016">
    <property type="entry name" value="2-oxoA_DH_lipoyl-BS"/>
</dbReference>
<dbReference type="EMBL" id="CAJNOK010009656">
    <property type="protein sequence ID" value="CAF1095344.1"/>
    <property type="molecule type" value="Genomic_DNA"/>
</dbReference>
<evidence type="ECO:0000256" key="4">
    <source>
        <dbReference type="ARBA" id="ARBA00022823"/>
    </source>
</evidence>
<feature type="region of interest" description="Disordered" evidence="8">
    <location>
        <begin position="179"/>
        <end position="248"/>
    </location>
</feature>
<dbReference type="Proteomes" id="UP000677228">
    <property type="component" value="Unassembled WGS sequence"/>
</dbReference>
<evidence type="ECO:0000256" key="2">
    <source>
        <dbReference type="ARBA" id="ARBA00007317"/>
    </source>
</evidence>
<evidence type="ECO:0000256" key="7">
    <source>
        <dbReference type="RuleBase" id="RU003423"/>
    </source>
</evidence>
<dbReference type="FunFam" id="3.90.1010.10:FF:000008">
    <property type="entry name" value="Iron-sulfur cluster assembly enzyme"/>
    <property type="match status" value="1"/>
</dbReference>
<evidence type="ECO:0000259" key="9">
    <source>
        <dbReference type="PROSITE" id="PS50968"/>
    </source>
</evidence>
<dbReference type="Pfam" id="PF00198">
    <property type="entry name" value="2-oxoacid_dh"/>
    <property type="match status" value="1"/>
</dbReference>
<dbReference type="SUPFAM" id="SSF47005">
    <property type="entry name" value="Peripheral subunit-binding domain of 2-oxo acid dehydrogenase complex"/>
    <property type="match status" value="1"/>
</dbReference>
<comment type="cofactor">
    <cofactor evidence="7">
        <name>(R)-lipoate</name>
        <dbReference type="ChEBI" id="CHEBI:83088"/>
    </cofactor>
</comment>
<dbReference type="CDD" id="cd06849">
    <property type="entry name" value="lipoyl_domain"/>
    <property type="match status" value="1"/>
</dbReference>
<evidence type="ECO:0000313" key="13">
    <source>
        <dbReference type="Proteomes" id="UP000677228"/>
    </source>
</evidence>
<evidence type="ECO:0000256" key="3">
    <source>
        <dbReference type="ARBA" id="ARBA00022723"/>
    </source>
</evidence>
<feature type="region of interest" description="Disordered" evidence="8">
    <location>
        <begin position="290"/>
        <end position="319"/>
    </location>
</feature>
<dbReference type="Gene3D" id="3.30.559.10">
    <property type="entry name" value="Chloramphenicol acetyltransferase-like domain"/>
    <property type="match status" value="1"/>
</dbReference>
<dbReference type="Pfam" id="PF00364">
    <property type="entry name" value="Biotin_lipoyl"/>
    <property type="match status" value="1"/>
</dbReference>
<dbReference type="EMBL" id="CAJOBA010009673">
    <property type="protein sequence ID" value="CAF3856779.1"/>
    <property type="molecule type" value="Genomic_DNA"/>
</dbReference>
<dbReference type="SUPFAM" id="SSF51230">
    <property type="entry name" value="Single hybrid motif"/>
    <property type="match status" value="1"/>
</dbReference>
<accession>A0A8S2E899</accession>
<dbReference type="EC" id="2.3.1.-" evidence="7"/>
<keyword evidence="5" id="KW-0809">Transit peptide</keyword>
<name>A0A8S2E899_9BILA</name>
<dbReference type="PROSITE" id="PS50968">
    <property type="entry name" value="BIOTINYL_LIPOYL"/>
    <property type="match status" value="1"/>
</dbReference>
<dbReference type="GO" id="GO:0051536">
    <property type="term" value="F:iron-sulfur cluster binding"/>
    <property type="evidence" value="ECO:0007669"/>
    <property type="project" value="InterPro"/>
</dbReference>
<dbReference type="InterPro" id="IPR000089">
    <property type="entry name" value="Biotin_lipoyl"/>
</dbReference>
<reference evidence="11" key="1">
    <citation type="submission" date="2021-02" db="EMBL/GenBank/DDBJ databases">
        <authorList>
            <person name="Nowell W R."/>
        </authorList>
    </citation>
    <scope>NUCLEOTIDE SEQUENCE</scope>
</reference>
<feature type="domain" description="Peripheral subunit-binding (PSBD)" evidence="10">
    <location>
        <begin position="250"/>
        <end position="287"/>
    </location>
</feature>
<dbReference type="AlphaFoldDB" id="A0A8S2E899"/>
<dbReference type="Proteomes" id="UP000682733">
    <property type="component" value="Unassembled WGS sequence"/>
</dbReference>
<keyword evidence="4 7" id="KW-0450">Lipoyl</keyword>
<keyword evidence="7" id="KW-0012">Acyltransferase</keyword>
<comment type="caution">
    <text evidence="11">The sequence shown here is derived from an EMBL/GenBank/DDBJ whole genome shotgun (WGS) entry which is preliminary data.</text>
</comment>
<evidence type="ECO:0000256" key="5">
    <source>
        <dbReference type="ARBA" id="ARBA00022946"/>
    </source>
</evidence>